<accession>A0A0F9FIY4</accession>
<gene>
    <name evidence="1" type="ORF">LCGC14_2024960</name>
</gene>
<evidence type="ECO:0000313" key="1">
    <source>
        <dbReference type="EMBL" id="KKL78426.1"/>
    </source>
</evidence>
<dbReference type="AlphaFoldDB" id="A0A0F9FIY4"/>
<dbReference type="EMBL" id="LAZR01023461">
    <property type="protein sequence ID" value="KKL78426.1"/>
    <property type="molecule type" value="Genomic_DNA"/>
</dbReference>
<protein>
    <submittedName>
        <fullName evidence="1">Uncharacterized protein</fullName>
    </submittedName>
</protein>
<proteinExistence type="predicted"/>
<comment type="caution">
    <text evidence="1">The sequence shown here is derived from an EMBL/GenBank/DDBJ whole genome shotgun (WGS) entry which is preliminary data.</text>
</comment>
<feature type="non-terminal residue" evidence="1">
    <location>
        <position position="514"/>
    </location>
</feature>
<sequence length="514" mass="60419">MKKMNNKKVNKDLSCSLDNRRLDRGKCSTSDNTFDDTNQFQKIDDIFLDEEINEGNQHIKSAYTLKISSSLDFPQATLDKYLPPMTQKYLIPIVDTVISLYMKQVNKKRSTLPGYKPKFPISKFTVDLSILDPKLARDIISKQGKINYQWYGFTYEWYDPWTGARMTGKTSRPNPLRYWDYIHKAIFVDRNTTSLADKSKNHFYQSQNFNLHSLHIRKELGLTKNILKQIKFGGLIFHHLIFKKILKKTATGEIDFDSIDYSAVKRSLNDRFQFNFLDLTFSNKALAKSEIDRILKQRRIGVALNRDTKSLGLESFYNIIIDKIIRLVAIGMNTKQISNFLIKQGYNIDYDFINVFFSNVFGGIKNARIKFFYPVLDLFFNLDKFKHYLEKIYDYFERGYSTNKISILLHLDEIFSDSSEVVRPIIIKKYFPLYNKSKSFTELRYAVLRDLFMDEIEKNVRKGVVNYKILLKRFDGFKDYLGCETNEISTFFHKNFKKSLSQLIIDKYGDIGLE</sequence>
<reference evidence="1" key="1">
    <citation type="journal article" date="2015" name="Nature">
        <title>Complex archaea that bridge the gap between prokaryotes and eukaryotes.</title>
        <authorList>
            <person name="Spang A."/>
            <person name="Saw J.H."/>
            <person name="Jorgensen S.L."/>
            <person name="Zaremba-Niedzwiedzka K."/>
            <person name="Martijn J."/>
            <person name="Lind A.E."/>
            <person name="van Eijk R."/>
            <person name="Schleper C."/>
            <person name="Guy L."/>
            <person name="Ettema T.J."/>
        </authorList>
    </citation>
    <scope>NUCLEOTIDE SEQUENCE</scope>
</reference>
<organism evidence="1">
    <name type="scientific">marine sediment metagenome</name>
    <dbReference type="NCBI Taxonomy" id="412755"/>
    <lineage>
        <taxon>unclassified sequences</taxon>
        <taxon>metagenomes</taxon>
        <taxon>ecological metagenomes</taxon>
    </lineage>
</organism>
<name>A0A0F9FIY4_9ZZZZ</name>